<dbReference type="AlphaFoldDB" id="A0A248TME4"/>
<dbReference type="KEGG" id="bko:CKF48_19940"/>
<dbReference type="InterPro" id="IPR006164">
    <property type="entry name" value="DNA_bd_Ku70/Ku80"/>
</dbReference>
<evidence type="ECO:0000259" key="5">
    <source>
        <dbReference type="SMART" id="SM00559"/>
    </source>
</evidence>
<dbReference type="InterPro" id="IPR016194">
    <property type="entry name" value="SPOC-like_C_dom_sf"/>
</dbReference>
<dbReference type="CDD" id="cd00789">
    <property type="entry name" value="KU_like"/>
    <property type="match status" value="1"/>
</dbReference>
<dbReference type="PIRSF" id="PIRSF006493">
    <property type="entry name" value="Prok_Ku"/>
    <property type="match status" value="1"/>
</dbReference>
<comment type="similarity">
    <text evidence="3">Belongs to the prokaryotic Ku family.</text>
</comment>
<comment type="function">
    <text evidence="3">With LigD forms a non-homologous end joining (NHEJ) DNA repair enzyme, which repairs dsDNA breaks with reduced fidelity. Binds linear dsDNA with 5'- and 3'- overhangs but not closed circular dsDNA nor ssDNA. Recruits and stimulates the ligase activity of LigD.</text>
</comment>
<evidence type="ECO:0000256" key="1">
    <source>
        <dbReference type="ARBA" id="ARBA00023125"/>
    </source>
</evidence>
<dbReference type="Gene3D" id="2.40.290.10">
    <property type="match status" value="1"/>
</dbReference>
<organism evidence="6 7">
    <name type="scientific">Cytobacillus kochii</name>
    <dbReference type="NCBI Taxonomy" id="859143"/>
    <lineage>
        <taxon>Bacteria</taxon>
        <taxon>Bacillati</taxon>
        <taxon>Bacillota</taxon>
        <taxon>Bacilli</taxon>
        <taxon>Bacillales</taxon>
        <taxon>Bacillaceae</taxon>
        <taxon>Cytobacillus</taxon>
    </lineage>
</organism>
<dbReference type="OrthoDB" id="9795084at2"/>
<keyword evidence="1 3" id="KW-0238">DNA-binding</keyword>
<reference evidence="6 7" key="1">
    <citation type="submission" date="2017-08" db="EMBL/GenBank/DDBJ databases">
        <title>Complete Genome Sequence of Bacillus kochii Oregon-R-modENCODE STRAIN BDGP4, isolated from Drosophila melanogaster gut.</title>
        <authorList>
            <person name="Wan K.H."/>
            <person name="Yu C."/>
            <person name="Park S."/>
            <person name="Hammonds A.S."/>
            <person name="Booth B.W."/>
            <person name="Celniker S.E."/>
        </authorList>
    </citation>
    <scope>NUCLEOTIDE SEQUENCE [LARGE SCALE GENOMIC DNA]</scope>
    <source>
        <strain evidence="6 7">BDGP4</strain>
    </source>
</reference>
<dbReference type="NCBIfam" id="TIGR02772">
    <property type="entry name" value="Ku_bact"/>
    <property type="match status" value="1"/>
</dbReference>
<dbReference type="GO" id="GO:0006303">
    <property type="term" value="P:double-strand break repair via nonhomologous end joining"/>
    <property type="evidence" value="ECO:0007669"/>
    <property type="project" value="UniProtKB-UniRule"/>
</dbReference>
<dbReference type="InterPro" id="IPR009187">
    <property type="entry name" value="Prok_Ku"/>
</dbReference>
<accession>A0A248TME4</accession>
<dbReference type="HAMAP" id="MF_01875">
    <property type="entry name" value="Prokaryotic_Ku"/>
    <property type="match status" value="1"/>
</dbReference>
<evidence type="ECO:0000313" key="6">
    <source>
        <dbReference type="EMBL" id="ASV69383.1"/>
    </source>
</evidence>
<dbReference type="RefSeq" id="WP_095372946.1">
    <property type="nucleotide sequence ID" value="NZ_CP022983.1"/>
</dbReference>
<evidence type="ECO:0000313" key="7">
    <source>
        <dbReference type="Proteomes" id="UP000215137"/>
    </source>
</evidence>
<dbReference type="GO" id="GO:0003690">
    <property type="term" value="F:double-stranded DNA binding"/>
    <property type="evidence" value="ECO:0007669"/>
    <property type="project" value="UniProtKB-UniRule"/>
</dbReference>
<dbReference type="PANTHER" id="PTHR41251">
    <property type="entry name" value="NON-HOMOLOGOUS END JOINING PROTEIN KU"/>
    <property type="match status" value="1"/>
</dbReference>
<keyword evidence="3" id="KW-0227">DNA damage</keyword>
<evidence type="ECO:0000256" key="3">
    <source>
        <dbReference type="HAMAP-Rule" id="MF_01875"/>
    </source>
</evidence>
<name>A0A248TME4_9BACI</name>
<evidence type="ECO:0000256" key="4">
    <source>
        <dbReference type="SAM" id="MobiDB-lite"/>
    </source>
</evidence>
<dbReference type="PANTHER" id="PTHR41251:SF1">
    <property type="entry name" value="NON-HOMOLOGOUS END JOINING PROTEIN KU"/>
    <property type="match status" value="1"/>
</dbReference>
<keyword evidence="3" id="KW-0234">DNA repair</keyword>
<keyword evidence="7" id="KW-1185">Reference proteome</keyword>
<feature type="region of interest" description="Disordered" evidence="4">
    <location>
        <begin position="248"/>
        <end position="286"/>
    </location>
</feature>
<feature type="domain" description="Ku" evidence="5">
    <location>
        <begin position="52"/>
        <end position="181"/>
    </location>
</feature>
<dbReference type="Pfam" id="PF02735">
    <property type="entry name" value="Ku"/>
    <property type="match status" value="1"/>
</dbReference>
<dbReference type="Proteomes" id="UP000215137">
    <property type="component" value="Chromosome"/>
</dbReference>
<dbReference type="SUPFAM" id="SSF100939">
    <property type="entry name" value="SPOC domain-like"/>
    <property type="match status" value="1"/>
</dbReference>
<sequence>MHTMWKGSISFGLVNIPIKLHAATEDKDIKLRNLHSKCHSPIKYEKVCPVCDEPVEQSDIVKAYEYTKGKFIVLDEEELQALKKENEDKAVEILDFVKINEVDPIYFSRSYYISPGDSGSKAYALLREALKESEKVGIAKIIIRAKEQLALLRVFHNTLVMETIHFPDEVRNFADVPNIPAEEKIAKKELDTALLLIDQLTTTFEPEKYTDEYRQALLELIETKKNGEEVVITNQQQPKTSNVTDLMAALQASIDQTKPPQPKKEKATTKSKKKKSTSAAKTKKEA</sequence>
<dbReference type="SMART" id="SM00559">
    <property type="entry name" value="Ku78"/>
    <property type="match status" value="1"/>
</dbReference>
<proteinExistence type="inferred from homology"/>
<gene>
    <name evidence="3" type="primary">ku</name>
    <name evidence="6" type="ORF">CKF48_19940</name>
</gene>
<dbReference type="GO" id="GO:0006310">
    <property type="term" value="P:DNA recombination"/>
    <property type="evidence" value="ECO:0007669"/>
    <property type="project" value="UniProtKB-KW"/>
</dbReference>
<evidence type="ECO:0000256" key="2">
    <source>
        <dbReference type="ARBA" id="ARBA00023172"/>
    </source>
</evidence>
<protein>
    <recommendedName>
        <fullName evidence="3">Non-homologous end joining protein Ku</fullName>
    </recommendedName>
</protein>
<dbReference type="EMBL" id="CP022983">
    <property type="protein sequence ID" value="ASV69383.1"/>
    <property type="molecule type" value="Genomic_DNA"/>
</dbReference>
<keyword evidence="2 3" id="KW-0233">DNA recombination</keyword>
<comment type="subunit">
    <text evidence="3">Homodimer. Interacts with LigD.</text>
</comment>
<dbReference type="FunFam" id="2.40.290.10:FF:000004">
    <property type="entry name" value="Non-homologous end joining protein Ku"/>
    <property type="match status" value="1"/>
</dbReference>